<dbReference type="PANTHER" id="PTHR35176">
    <property type="entry name" value="HEME OXYGENASE HI_0854-RELATED"/>
    <property type="match status" value="1"/>
</dbReference>
<dbReference type="EMBL" id="VOBR01000013">
    <property type="protein sequence ID" value="TWP50313.1"/>
    <property type="molecule type" value="Genomic_DNA"/>
</dbReference>
<accession>A0A563ERP1</accession>
<keyword evidence="1" id="KW-0560">Oxidoreductase</keyword>
<evidence type="ECO:0000313" key="3">
    <source>
        <dbReference type="Proteomes" id="UP000316639"/>
    </source>
</evidence>
<dbReference type="AlphaFoldDB" id="A0A563ERP1"/>
<protein>
    <submittedName>
        <fullName evidence="2">PPOX class F420-dependent oxidoreductase</fullName>
    </submittedName>
</protein>
<proteinExistence type="predicted"/>
<organism evidence="2 3">
    <name type="scientific">Lentzea tibetensis</name>
    <dbReference type="NCBI Taxonomy" id="2591470"/>
    <lineage>
        <taxon>Bacteria</taxon>
        <taxon>Bacillati</taxon>
        <taxon>Actinomycetota</taxon>
        <taxon>Actinomycetes</taxon>
        <taxon>Pseudonocardiales</taxon>
        <taxon>Pseudonocardiaceae</taxon>
        <taxon>Lentzea</taxon>
    </lineage>
</organism>
<comment type="caution">
    <text evidence="2">The sequence shown here is derived from an EMBL/GenBank/DDBJ whole genome shotgun (WGS) entry which is preliminary data.</text>
</comment>
<dbReference type="NCBIfam" id="TIGR03666">
    <property type="entry name" value="Rv2061_F420"/>
    <property type="match status" value="1"/>
</dbReference>
<dbReference type="InterPro" id="IPR019965">
    <property type="entry name" value="PPOX_F420-dep_Rv2061_put"/>
</dbReference>
<dbReference type="PANTHER" id="PTHR35176:SF11">
    <property type="entry name" value="PYRIDOXAMINE 5'-PHOSPHATE OXIDASE FAMILY PROTEIN"/>
    <property type="match status" value="1"/>
</dbReference>
<dbReference type="Proteomes" id="UP000316639">
    <property type="component" value="Unassembled WGS sequence"/>
</dbReference>
<dbReference type="Gene3D" id="2.30.110.10">
    <property type="entry name" value="Electron Transport, Fmn-binding Protein, Chain A"/>
    <property type="match status" value="1"/>
</dbReference>
<dbReference type="GO" id="GO:0005829">
    <property type="term" value="C:cytosol"/>
    <property type="evidence" value="ECO:0007669"/>
    <property type="project" value="TreeGrafter"/>
</dbReference>
<dbReference type="GO" id="GO:0016627">
    <property type="term" value="F:oxidoreductase activity, acting on the CH-CH group of donors"/>
    <property type="evidence" value="ECO:0007669"/>
    <property type="project" value="TreeGrafter"/>
</dbReference>
<dbReference type="SUPFAM" id="SSF50475">
    <property type="entry name" value="FMN-binding split barrel"/>
    <property type="match status" value="1"/>
</dbReference>
<dbReference type="InterPro" id="IPR052019">
    <property type="entry name" value="F420H2_bilvrd_red/Heme_oxyg"/>
</dbReference>
<dbReference type="GO" id="GO:0070967">
    <property type="term" value="F:coenzyme F420 binding"/>
    <property type="evidence" value="ECO:0007669"/>
    <property type="project" value="TreeGrafter"/>
</dbReference>
<sequence>MITDLGKGEYLLLTTFRKNGTPVATPVWVAWEGEEIYAWSAKETGKVKRIRNSGDVEIGPCDYRGNPKGDSVPAHAELMSDEESDHVRDLITKKYGVMGWLTMFGSKLRRGRTGTIGIRITERQPEVDG</sequence>
<gene>
    <name evidence="2" type="ORF">FKR81_21705</name>
</gene>
<dbReference type="RefSeq" id="WP_146353936.1">
    <property type="nucleotide sequence ID" value="NZ_VOBR01000013.1"/>
</dbReference>
<dbReference type="OrthoDB" id="5738083at2"/>
<reference evidence="2 3" key="1">
    <citation type="submission" date="2019-07" db="EMBL/GenBank/DDBJ databases">
        <title>Lentzea xizangensis sp. nov., isolated from Qinghai-Tibetan Plateau Soils.</title>
        <authorList>
            <person name="Huang J."/>
        </authorList>
    </citation>
    <scope>NUCLEOTIDE SEQUENCE [LARGE SCALE GENOMIC DNA]</scope>
    <source>
        <strain evidence="2 3">FXJ1.1311</strain>
    </source>
</reference>
<evidence type="ECO:0000256" key="1">
    <source>
        <dbReference type="ARBA" id="ARBA00023002"/>
    </source>
</evidence>
<evidence type="ECO:0000313" key="2">
    <source>
        <dbReference type="EMBL" id="TWP50313.1"/>
    </source>
</evidence>
<keyword evidence="3" id="KW-1185">Reference proteome</keyword>
<name>A0A563ERP1_9PSEU</name>
<dbReference type="InterPro" id="IPR012349">
    <property type="entry name" value="Split_barrel_FMN-bd"/>
</dbReference>